<evidence type="ECO:0000313" key="4">
    <source>
        <dbReference type="Proteomes" id="UP000184699"/>
    </source>
</evidence>
<dbReference type="Proteomes" id="UP000184699">
    <property type="component" value="Unassembled WGS sequence"/>
</dbReference>
<dbReference type="Pfam" id="PF06863">
    <property type="entry name" value="DUF1254"/>
    <property type="match status" value="1"/>
</dbReference>
<dbReference type="EMBL" id="FSRJ01000001">
    <property type="protein sequence ID" value="SIN68874.1"/>
    <property type="molecule type" value="Genomic_DNA"/>
</dbReference>
<sequence>MDAGLVKLAAEAYVYGFPIVFDLEQVNRYVTTGVGGNPAASFNTFSHARALTTAEDTFVSINNDTVYSMASIDLSVGPVLLSVPDTAGRYYVLQFVDAWTNNFAYVGKRATGTGARDFLLLPPGWEGEADDAGDAIAIRFPTRIASIVGRWACDGTDDLPAVHALQDATTLTPLRRSLVPPVGLPETEAGLTEALDFFERYRAYSQAFPPTERDAALQASFAPLGLTGSEPVASLDDEVKTVLEAGFAEGRALLEKILHSGSSPVVNGWTLTYHVFDYNLDFFEVGTIDDPAWKIADPKVRIAQRAAGALGGLWGNHAYEAAYVMTYVDAAGEPLDGSHSYTLRLSPTPPVGAFWSLTMYSVPDFYLVANEIDRYSIGDRTAGVVRDADGGITITMSAARPADPAAAANWLPAPTGAFRPLLRMYMPDESVIDGTYVLPAIERSA</sequence>
<dbReference type="InterPro" id="IPR010621">
    <property type="entry name" value="DUF1214"/>
</dbReference>
<dbReference type="PANTHER" id="PTHR36509">
    <property type="entry name" value="BLL3101 PROTEIN"/>
    <property type="match status" value="1"/>
</dbReference>
<evidence type="ECO:0000259" key="2">
    <source>
        <dbReference type="Pfam" id="PF06863"/>
    </source>
</evidence>
<dbReference type="AlphaFoldDB" id="A0A1N6DDZ7"/>
<dbReference type="Gene3D" id="2.60.120.600">
    <property type="entry name" value="Domain of unknown function DUF1214, C-terminal domain"/>
    <property type="match status" value="1"/>
</dbReference>
<dbReference type="SUPFAM" id="SSF160935">
    <property type="entry name" value="VPA0735-like"/>
    <property type="match status" value="1"/>
</dbReference>
<dbReference type="Gene3D" id="2.60.40.1610">
    <property type="entry name" value="Domain of unknown function DUF1254"/>
    <property type="match status" value="1"/>
</dbReference>
<reference evidence="4" key="1">
    <citation type="submission" date="2016-11" db="EMBL/GenBank/DDBJ databases">
        <authorList>
            <person name="Varghese N."/>
            <person name="Submissions S."/>
        </authorList>
    </citation>
    <scope>NUCLEOTIDE SEQUENCE [LARGE SCALE GENOMIC DNA]</scope>
    <source>
        <strain evidence="4">DSM 8595</strain>
    </source>
</reference>
<keyword evidence="4" id="KW-1185">Reference proteome</keyword>
<dbReference type="OrthoDB" id="40820at2"/>
<evidence type="ECO:0000259" key="1">
    <source>
        <dbReference type="Pfam" id="PF06742"/>
    </source>
</evidence>
<organism evidence="3 4">
    <name type="scientific">Agromyces cerinus subsp. cerinus</name>
    <dbReference type="NCBI Taxonomy" id="232089"/>
    <lineage>
        <taxon>Bacteria</taxon>
        <taxon>Bacillati</taxon>
        <taxon>Actinomycetota</taxon>
        <taxon>Actinomycetes</taxon>
        <taxon>Micrococcales</taxon>
        <taxon>Microbacteriaceae</taxon>
        <taxon>Agromyces</taxon>
    </lineage>
</organism>
<gene>
    <name evidence="3" type="ORF">SAMN05443544_0066</name>
</gene>
<dbReference type="InterPro" id="IPR010679">
    <property type="entry name" value="DUF1254"/>
</dbReference>
<dbReference type="PANTHER" id="PTHR36509:SF2">
    <property type="entry name" value="BLL3101 PROTEIN"/>
    <property type="match status" value="1"/>
</dbReference>
<dbReference type="InterPro" id="IPR037050">
    <property type="entry name" value="DUF1254_sf"/>
</dbReference>
<protein>
    <submittedName>
        <fullName evidence="3">Uncharacterized conserved protein</fullName>
    </submittedName>
</protein>
<dbReference type="RefSeq" id="WP_143231305.1">
    <property type="nucleotide sequence ID" value="NZ_FSRJ01000001.1"/>
</dbReference>
<accession>A0A1N6DDZ7</accession>
<name>A0A1N6DDZ7_9MICO</name>
<dbReference type="Pfam" id="PF06742">
    <property type="entry name" value="DUF1214"/>
    <property type="match status" value="1"/>
</dbReference>
<evidence type="ECO:0000313" key="3">
    <source>
        <dbReference type="EMBL" id="SIN68874.1"/>
    </source>
</evidence>
<proteinExistence type="predicted"/>
<dbReference type="STRING" id="232089.SAMN05443544_0066"/>
<feature type="domain" description="DUF1254" evidence="2">
    <location>
        <begin position="42"/>
        <end position="173"/>
    </location>
</feature>
<dbReference type="InterPro" id="IPR037049">
    <property type="entry name" value="DUF1214_C_sf"/>
</dbReference>
<feature type="domain" description="DUF1214" evidence="1">
    <location>
        <begin position="320"/>
        <end position="428"/>
    </location>
</feature>